<keyword evidence="1 4" id="KW-0808">Transferase</keyword>
<dbReference type="CDD" id="cd02440">
    <property type="entry name" value="AdoMet_MTases"/>
    <property type="match status" value="1"/>
</dbReference>
<evidence type="ECO:0000313" key="4">
    <source>
        <dbReference type="EMBL" id="PMP71834.1"/>
    </source>
</evidence>
<sequence length="245" mass="28430">MSESFTLDSIILPDIKIYQPKNGFRFTTDSILLAGFVKDTIYKKVIEIGAGTGIISVLLAKFFKIEKIYAVEIQKESYELLCKTIELNKLQDIIVPINIDVNEFKPGENVDMIISNPPYRKGDTGYISNSDQKKLARFTFSLTIEDIFRFSKSYLKTGGYLYLSFIADRLSELFQHTKDYFIEPKRLKILYPDLNKKGRLAFMEYRKGAGAEMAIEAPLFHKINGVETEQFLQHINPQWWLNRRR</sequence>
<keyword evidence="4" id="KW-0489">Methyltransferase</keyword>
<dbReference type="EMBL" id="PNIN01000034">
    <property type="protein sequence ID" value="PMP71834.1"/>
    <property type="molecule type" value="Genomic_DNA"/>
</dbReference>
<evidence type="ECO:0000256" key="2">
    <source>
        <dbReference type="ARBA" id="ARBA00022691"/>
    </source>
</evidence>
<reference evidence="4 5" key="1">
    <citation type="submission" date="2018-01" db="EMBL/GenBank/DDBJ databases">
        <title>Metagenomic assembled genomes from two thermal pools in the Uzon Caldera, Kamchatka, Russia.</title>
        <authorList>
            <person name="Wilkins L."/>
            <person name="Ettinger C."/>
        </authorList>
    </citation>
    <scope>NUCLEOTIDE SEQUENCE [LARGE SCALE GENOMIC DNA]</scope>
    <source>
        <strain evidence="4">ZAV-05</strain>
    </source>
</reference>
<comment type="caution">
    <text evidence="4">The sequence shown here is derived from an EMBL/GenBank/DDBJ whole genome shotgun (WGS) entry which is preliminary data.</text>
</comment>
<dbReference type="AlphaFoldDB" id="A0A2J6WN57"/>
<keyword evidence="2" id="KW-0949">S-adenosyl-L-methionine</keyword>
<feature type="domain" description="TRM5/TYW2-like methyltransferase" evidence="3">
    <location>
        <begin position="44"/>
        <end position="120"/>
    </location>
</feature>
<dbReference type="InterPro" id="IPR050210">
    <property type="entry name" value="tRNA_Adenine-N(6)_MTase"/>
</dbReference>
<proteinExistence type="predicted"/>
<dbReference type="GO" id="GO:0008168">
    <property type="term" value="F:methyltransferase activity"/>
    <property type="evidence" value="ECO:0007669"/>
    <property type="project" value="UniProtKB-KW"/>
</dbReference>
<dbReference type="InterPro" id="IPR002052">
    <property type="entry name" value="DNA_methylase_N6_adenine_CS"/>
</dbReference>
<organism evidence="4 5">
    <name type="scientific">Calditerrivibrio nitroreducens</name>
    <dbReference type="NCBI Taxonomy" id="477976"/>
    <lineage>
        <taxon>Bacteria</taxon>
        <taxon>Pseudomonadati</taxon>
        <taxon>Deferribacterota</taxon>
        <taxon>Deferribacteres</taxon>
        <taxon>Deferribacterales</taxon>
        <taxon>Calditerrivibrionaceae</taxon>
    </lineage>
</organism>
<dbReference type="Pfam" id="PF02475">
    <property type="entry name" value="TRM5-TYW2_MTfase"/>
    <property type="match status" value="1"/>
</dbReference>
<evidence type="ECO:0000313" key="5">
    <source>
        <dbReference type="Proteomes" id="UP000242881"/>
    </source>
</evidence>
<dbReference type="PROSITE" id="PS00092">
    <property type="entry name" value="N6_MTASE"/>
    <property type="match status" value="1"/>
</dbReference>
<protein>
    <submittedName>
        <fullName evidence="4">SAM-dependent methyltransferase</fullName>
    </submittedName>
</protein>
<dbReference type="SUPFAM" id="SSF53335">
    <property type="entry name" value="S-adenosyl-L-methionine-dependent methyltransferases"/>
    <property type="match status" value="1"/>
</dbReference>
<evidence type="ECO:0000259" key="3">
    <source>
        <dbReference type="Pfam" id="PF02475"/>
    </source>
</evidence>
<name>A0A2J6WN57_9BACT</name>
<dbReference type="PANTHER" id="PTHR47739">
    <property type="entry name" value="TRNA1(VAL) (ADENINE(37)-N6)-METHYLTRANSFERASE"/>
    <property type="match status" value="1"/>
</dbReference>
<dbReference type="PANTHER" id="PTHR47739:SF1">
    <property type="entry name" value="TRNA1(VAL) (ADENINE(37)-N6)-METHYLTRANSFERASE"/>
    <property type="match status" value="1"/>
</dbReference>
<dbReference type="RefSeq" id="WP_424605368.1">
    <property type="nucleotide sequence ID" value="NZ_JBNAVA010000004.1"/>
</dbReference>
<dbReference type="Gene3D" id="3.40.50.150">
    <property type="entry name" value="Vaccinia Virus protein VP39"/>
    <property type="match status" value="1"/>
</dbReference>
<dbReference type="GO" id="GO:0003676">
    <property type="term" value="F:nucleic acid binding"/>
    <property type="evidence" value="ECO:0007669"/>
    <property type="project" value="InterPro"/>
</dbReference>
<gene>
    <name evidence="4" type="ORF">C0187_03165</name>
</gene>
<evidence type="ECO:0000256" key="1">
    <source>
        <dbReference type="ARBA" id="ARBA00022679"/>
    </source>
</evidence>
<dbReference type="InterPro" id="IPR029063">
    <property type="entry name" value="SAM-dependent_MTases_sf"/>
</dbReference>
<accession>A0A2J6WN57</accession>
<dbReference type="GO" id="GO:0032259">
    <property type="term" value="P:methylation"/>
    <property type="evidence" value="ECO:0007669"/>
    <property type="project" value="UniProtKB-KW"/>
</dbReference>
<dbReference type="Proteomes" id="UP000242881">
    <property type="component" value="Unassembled WGS sequence"/>
</dbReference>
<dbReference type="InterPro" id="IPR056743">
    <property type="entry name" value="TRM5-TYW2-like_MTfase"/>
</dbReference>